<evidence type="ECO:0000313" key="2">
    <source>
        <dbReference type="Proteomes" id="UP000186698"/>
    </source>
</evidence>
<name>A0A8J1LDN5_XENLA</name>
<gene>
    <name evidence="3" type="primary">LOC121396191</name>
</gene>
<dbReference type="KEGG" id="xla:121396191"/>
<feature type="transmembrane region" description="Helical" evidence="1">
    <location>
        <begin position="219"/>
        <end position="239"/>
    </location>
</feature>
<dbReference type="AlphaFoldDB" id="A0A8J1LDN5"/>
<keyword evidence="2" id="KW-1185">Reference proteome</keyword>
<organism evidence="2 3">
    <name type="scientific">Xenopus laevis</name>
    <name type="common">African clawed frog</name>
    <dbReference type="NCBI Taxonomy" id="8355"/>
    <lineage>
        <taxon>Eukaryota</taxon>
        <taxon>Metazoa</taxon>
        <taxon>Chordata</taxon>
        <taxon>Craniata</taxon>
        <taxon>Vertebrata</taxon>
        <taxon>Euteleostomi</taxon>
        <taxon>Amphibia</taxon>
        <taxon>Batrachia</taxon>
        <taxon>Anura</taxon>
        <taxon>Pipoidea</taxon>
        <taxon>Pipidae</taxon>
        <taxon>Xenopodinae</taxon>
        <taxon>Xenopus</taxon>
        <taxon>Xenopus</taxon>
    </lineage>
</organism>
<evidence type="ECO:0000313" key="3">
    <source>
        <dbReference type="RefSeq" id="XP_041426760.1"/>
    </source>
</evidence>
<keyword evidence="1" id="KW-0472">Membrane</keyword>
<keyword evidence="1" id="KW-0812">Transmembrane</keyword>
<reference evidence="3" key="1">
    <citation type="submission" date="2025-08" db="UniProtKB">
        <authorList>
            <consortium name="RefSeq"/>
        </authorList>
    </citation>
    <scope>IDENTIFICATION</scope>
    <source>
        <strain evidence="3">J_2021</strain>
        <tissue evidence="3">Erythrocytes</tissue>
    </source>
</reference>
<dbReference type="RefSeq" id="XP_041426760.1">
    <property type="nucleotide sequence ID" value="XM_041570826.1"/>
</dbReference>
<sequence length="249" mass="27729">MYHIRLLHCPCVSLLHQTFSLSYYSDYLTLPLPLPLFSRSPCSSCNCHMCRVSPHGCTSHLTHLLLDYPWPVIPFPSPQQRGQKERREGGKHRLGVGRRQFKSFPYSTDLVFATNLSMYKPELCRIPVGFQPIIFGISNDALSLKQGPSSCLSTQTGWNQSCARARVCERAVTCVRENVHALELQLISLCSAGDKLCASQLTDGAMELTVSVCGICPTVLLSVLLLMFYVHLPCAAGLYRPLPGPLYIR</sequence>
<dbReference type="GeneID" id="121396191"/>
<keyword evidence="1" id="KW-1133">Transmembrane helix</keyword>
<accession>A0A8J1LDN5</accession>
<evidence type="ECO:0000256" key="1">
    <source>
        <dbReference type="SAM" id="Phobius"/>
    </source>
</evidence>
<protein>
    <submittedName>
        <fullName evidence="3">Uncharacterized protein LOC121396191 isoform X1</fullName>
    </submittedName>
</protein>
<dbReference type="Proteomes" id="UP000186698">
    <property type="component" value="Chromosome 7S"/>
</dbReference>
<proteinExistence type="predicted"/>